<dbReference type="EMBL" id="NHSD01000305">
    <property type="protein sequence ID" value="MBK5928430.1"/>
    <property type="molecule type" value="Genomic_DNA"/>
</dbReference>
<protein>
    <recommendedName>
        <fullName evidence="3">AlpA family phage regulatory protein</fullName>
    </recommendedName>
</protein>
<reference evidence="1" key="1">
    <citation type="submission" date="2017-05" db="EMBL/GenBank/DDBJ databases">
        <authorList>
            <person name="Imhoff J.F."/>
            <person name="Rahn T."/>
            <person name="Kuenzel S."/>
            <person name="Neulinger S.C."/>
        </authorList>
    </citation>
    <scope>NUCLEOTIDE SEQUENCE</scope>
    <source>
        <strain evidence="1">LMG 28126</strain>
    </source>
</reference>
<evidence type="ECO:0000313" key="2">
    <source>
        <dbReference type="Proteomes" id="UP000706333"/>
    </source>
</evidence>
<dbReference type="AlphaFoldDB" id="A0A934TLQ1"/>
<name>A0A934TLQ1_9RHOB</name>
<keyword evidence="2" id="KW-1185">Reference proteome</keyword>
<evidence type="ECO:0000313" key="1">
    <source>
        <dbReference type="EMBL" id="MBK5928430.1"/>
    </source>
</evidence>
<evidence type="ECO:0008006" key="3">
    <source>
        <dbReference type="Google" id="ProtNLM"/>
    </source>
</evidence>
<dbReference type="Proteomes" id="UP000706333">
    <property type="component" value="Unassembled WGS sequence"/>
</dbReference>
<organism evidence="1 2">
    <name type="scientific">Rhodobaculum claviforme</name>
    <dbReference type="NCBI Taxonomy" id="1549854"/>
    <lineage>
        <taxon>Bacteria</taxon>
        <taxon>Pseudomonadati</taxon>
        <taxon>Pseudomonadota</taxon>
        <taxon>Alphaproteobacteria</taxon>
        <taxon>Rhodobacterales</taxon>
        <taxon>Paracoccaceae</taxon>
        <taxon>Rhodobaculum</taxon>
    </lineage>
</organism>
<dbReference type="Gene3D" id="1.10.238.160">
    <property type="match status" value="1"/>
</dbReference>
<comment type="caution">
    <text evidence="1">The sequence shown here is derived from an EMBL/GenBank/DDBJ whole genome shotgun (WGS) entry which is preliminary data.</text>
</comment>
<gene>
    <name evidence="1" type="ORF">CCR87_14000</name>
</gene>
<accession>A0A934TLQ1</accession>
<reference evidence="1" key="2">
    <citation type="journal article" date="2020" name="Microorganisms">
        <title>Osmotic Adaptation and Compatible Solute Biosynthesis of Phototrophic Bacteria as Revealed from Genome Analyses.</title>
        <authorList>
            <person name="Imhoff J.F."/>
            <person name="Rahn T."/>
            <person name="Kunzel S."/>
            <person name="Keller A."/>
            <person name="Neulinger S.C."/>
        </authorList>
    </citation>
    <scope>NUCLEOTIDE SEQUENCE</scope>
    <source>
        <strain evidence="1">LMG 28126</strain>
    </source>
</reference>
<dbReference type="InterPro" id="IPR010260">
    <property type="entry name" value="AlpA"/>
</dbReference>
<sequence>MISEGSFLAPASLGGRSVGWRRSDVLAWINFRPPRT</sequence>
<proteinExistence type="predicted"/>
<dbReference type="RefSeq" id="WP_201158194.1">
    <property type="nucleotide sequence ID" value="NZ_NHSD01000305.1"/>
</dbReference>
<dbReference type="Pfam" id="PF05930">
    <property type="entry name" value="Phage_AlpA"/>
    <property type="match status" value="1"/>
</dbReference>